<accession>A0A1D3UC18</accession>
<dbReference type="Proteomes" id="UP000182057">
    <property type="component" value="Unassembled WGS sequence"/>
</dbReference>
<dbReference type="Gene3D" id="1.50.10.20">
    <property type="match status" value="1"/>
</dbReference>
<protein>
    <submittedName>
        <fullName evidence="1">Lanthionine synthetase C-like protein</fullName>
    </submittedName>
</protein>
<organism evidence="1 2">
    <name type="scientific">Tannerella forsythia</name>
    <name type="common">Bacteroides forsythus</name>
    <dbReference type="NCBI Taxonomy" id="28112"/>
    <lineage>
        <taxon>Bacteria</taxon>
        <taxon>Pseudomonadati</taxon>
        <taxon>Bacteroidota</taxon>
        <taxon>Bacteroidia</taxon>
        <taxon>Bacteroidales</taxon>
        <taxon>Tannerellaceae</taxon>
        <taxon>Tannerella</taxon>
    </lineage>
</organism>
<reference evidence="1 2" key="1">
    <citation type="submission" date="2016-09" db="EMBL/GenBank/DDBJ databases">
        <authorList>
            <person name="Capua I."/>
            <person name="De Benedictis P."/>
            <person name="Joannis T."/>
            <person name="Lombin L.H."/>
            <person name="Cattoli G."/>
        </authorList>
    </citation>
    <scope>NUCLEOTIDE SEQUENCE [LARGE SCALE GENOMIC DNA]</scope>
    <source>
        <strain evidence="1 2">UB20</strain>
    </source>
</reference>
<gene>
    <name evidence="1" type="ORF">TFUB20_00080</name>
</gene>
<dbReference type="AlphaFoldDB" id="A0A1D3UC18"/>
<dbReference type="Pfam" id="PF05147">
    <property type="entry name" value="LANC_like"/>
    <property type="match status" value="1"/>
</dbReference>
<dbReference type="RefSeq" id="WP_041590995.1">
    <property type="nucleotide sequence ID" value="NZ_FMMM01000012.1"/>
</dbReference>
<sequence>MQLQHEKVHLLERIANHLIINSSFLDDLGLFHGKMGIVIFFYHYSRYTNEPMYELLGENLIENIYENIHENMPVTMDKGLCGIAWGLCSLLEDNFLEGDVDEILSDIDNKIMERDPIRITDLSFNTGLEGIWCYVQKRIAYAKKTQRVLPFDEKYRDKIGKSIQKTGVSLKASSPLDVITIANVDSTMNFLKFPLGLDNGCAGVLLKHILK</sequence>
<evidence type="ECO:0000313" key="1">
    <source>
        <dbReference type="EMBL" id="SCQ17683.1"/>
    </source>
</evidence>
<dbReference type="GO" id="GO:0031179">
    <property type="term" value="P:peptide modification"/>
    <property type="evidence" value="ECO:0007669"/>
    <property type="project" value="InterPro"/>
</dbReference>
<dbReference type="GeneID" id="34757531"/>
<proteinExistence type="predicted"/>
<evidence type="ECO:0000313" key="2">
    <source>
        <dbReference type="Proteomes" id="UP000182057"/>
    </source>
</evidence>
<name>A0A1D3UC18_TANFO</name>
<dbReference type="SUPFAM" id="SSF158745">
    <property type="entry name" value="LanC-like"/>
    <property type="match status" value="1"/>
</dbReference>
<dbReference type="InterPro" id="IPR007822">
    <property type="entry name" value="LANC-like"/>
</dbReference>
<dbReference type="EMBL" id="FMMM01000012">
    <property type="protein sequence ID" value="SCQ17683.1"/>
    <property type="molecule type" value="Genomic_DNA"/>
</dbReference>